<gene>
    <name evidence="1" type="ORF">PZE19_06110</name>
</gene>
<proteinExistence type="predicted"/>
<organism evidence="1 2">
    <name type="scientific">Paludisphaera mucosa</name>
    <dbReference type="NCBI Taxonomy" id="3030827"/>
    <lineage>
        <taxon>Bacteria</taxon>
        <taxon>Pseudomonadati</taxon>
        <taxon>Planctomycetota</taxon>
        <taxon>Planctomycetia</taxon>
        <taxon>Isosphaerales</taxon>
        <taxon>Isosphaeraceae</taxon>
        <taxon>Paludisphaera</taxon>
    </lineage>
</organism>
<accession>A0ABT6F730</accession>
<evidence type="ECO:0000313" key="1">
    <source>
        <dbReference type="EMBL" id="MDG3003332.1"/>
    </source>
</evidence>
<evidence type="ECO:0000313" key="2">
    <source>
        <dbReference type="Proteomes" id="UP001216907"/>
    </source>
</evidence>
<sequence>MTNETRSQSPTVVLRISDGSRLVRQAFADFGQASRSAEAYAREGFVVDMMSATGLFIMDFETVRRGLAV</sequence>
<dbReference type="EMBL" id="JARRAG010000001">
    <property type="protein sequence ID" value="MDG3003332.1"/>
    <property type="molecule type" value="Genomic_DNA"/>
</dbReference>
<dbReference type="RefSeq" id="WP_277859685.1">
    <property type="nucleotide sequence ID" value="NZ_JARRAG010000001.1"/>
</dbReference>
<protein>
    <submittedName>
        <fullName evidence="1">Uncharacterized protein</fullName>
    </submittedName>
</protein>
<name>A0ABT6F730_9BACT</name>
<dbReference type="Proteomes" id="UP001216907">
    <property type="component" value="Unassembled WGS sequence"/>
</dbReference>
<comment type="caution">
    <text evidence="1">The sequence shown here is derived from an EMBL/GenBank/DDBJ whole genome shotgun (WGS) entry which is preliminary data.</text>
</comment>
<reference evidence="1 2" key="1">
    <citation type="submission" date="2023-03" db="EMBL/GenBank/DDBJ databases">
        <title>Paludisphaera mucosa sp. nov. a novel planctomycete from northern fen.</title>
        <authorList>
            <person name="Ivanova A."/>
        </authorList>
    </citation>
    <scope>NUCLEOTIDE SEQUENCE [LARGE SCALE GENOMIC DNA]</scope>
    <source>
        <strain evidence="1 2">Pla2</strain>
    </source>
</reference>
<keyword evidence="2" id="KW-1185">Reference proteome</keyword>